<evidence type="ECO:0000313" key="1">
    <source>
        <dbReference type="EMBL" id="JAH55434.1"/>
    </source>
</evidence>
<name>A0A0E9TP08_ANGAN</name>
<dbReference type="AlphaFoldDB" id="A0A0E9TP08"/>
<proteinExistence type="predicted"/>
<organism evidence="1">
    <name type="scientific">Anguilla anguilla</name>
    <name type="common">European freshwater eel</name>
    <name type="synonym">Muraena anguilla</name>
    <dbReference type="NCBI Taxonomy" id="7936"/>
    <lineage>
        <taxon>Eukaryota</taxon>
        <taxon>Metazoa</taxon>
        <taxon>Chordata</taxon>
        <taxon>Craniata</taxon>
        <taxon>Vertebrata</taxon>
        <taxon>Euteleostomi</taxon>
        <taxon>Actinopterygii</taxon>
        <taxon>Neopterygii</taxon>
        <taxon>Teleostei</taxon>
        <taxon>Anguilliformes</taxon>
        <taxon>Anguillidae</taxon>
        <taxon>Anguilla</taxon>
    </lineage>
</organism>
<dbReference type="EMBL" id="GBXM01053143">
    <property type="protein sequence ID" value="JAH55434.1"/>
    <property type="molecule type" value="Transcribed_RNA"/>
</dbReference>
<accession>A0A0E9TP08</accession>
<reference evidence="1" key="1">
    <citation type="submission" date="2014-11" db="EMBL/GenBank/DDBJ databases">
        <authorList>
            <person name="Amaro Gonzalez C."/>
        </authorList>
    </citation>
    <scope>NUCLEOTIDE SEQUENCE</scope>
</reference>
<protein>
    <submittedName>
        <fullName evidence="1">Uncharacterized protein</fullName>
    </submittedName>
</protein>
<reference evidence="1" key="2">
    <citation type="journal article" date="2015" name="Fish Shellfish Immunol.">
        <title>Early steps in the European eel (Anguilla anguilla)-Vibrio vulnificus interaction in the gills: Role of the RtxA13 toxin.</title>
        <authorList>
            <person name="Callol A."/>
            <person name="Pajuelo D."/>
            <person name="Ebbesson L."/>
            <person name="Teles M."/>
            <person name="MacKenzie S."/>
            <person name="Amaro C."/>
        </authorList>
    </citation>
    <scope>NUCLEOTIDE SEQUENCE</scope>
</reference>
<sequence length="34" mass="3928">MFFSRPTWSVNLTHANLSSPLSLNNNSPQMMEEF</sequence>